<sequence length="78" mass="8754">MDALSEDLSKNKSTCDSGDDDSDEFVFEGNFLPYQGEPLASSGSEDIDTSEDDEEDEDGILREVLEQRYEKVVPVQSW</sequence>
<dbReference type="AlphaFoldDB" id="A0A6S7JEN8"/>
<comment type="caution">
    <text evidence="2">The sequence shown here is derived from an EMBL/GenBank/DDBJ whole genome shotgun (WGS) entry which is preliminary data.</text>
</comment>
<reference evidence="2" key="1">
    <citation type="submission" date="2020-04" db="EMBL/GenBank/DDBJ databases">
        <authorList>
            <person name="Alioto T."/>
            <person name="Alioto T."/>
            <person name="Gomez Garrido J."/>
        </authorList>
    </citation>
    <scope>NUCLEOTIDE SEQUENCE</scope>
    <source>
        <strain evidence="2">A484AB</strain>
    </source>
</reference>
<organism evidence="2 3">
    <name type="scientific">Paramuricea clavata</name>
    <name type="common">Red gorgonian</name>
    <name type="synonym">Violescent sea-whip</name>
    <dbReference type="NCBI Taxonomy" id="317549"/>
    <lineage>
        <taxon>Eukaryota</taxon>
        <taxon>Metazoa</taxon>
        <taxon>Cnidaria</taxon>
        <taxon>Anthozoa</taxon>
        <taxon>Octocorallia</taxon>
        <taxon>Malacalcyonacea</taxon>
        <taxon>Plexauridae</taxon>
        <taxon>Paramuricea</taxon>
    </lineage>
</organism>
<accession>A0A6S7JEN8</accession>
<feature type="compositionally biased region" description="Acidic residues" evidence="1">
    <location>
        <begin position="45"/>
        <end position="58"/>
    </location>
</feature>
<dbReference type="EMBL" id="CACRXK020016038">
    <property type="protein sequence ID" value="CAB4029248.1"/>
    <property type="molecule type" value="Genomic_DNA"/>
</dbReference>
<evidence type="ECO:0000256" key="1">
    <source>
        <dbReference type="SAM" id="MobiDB-lite"/>
    </source>
</evidence>
<evidence type="ECO:0000313" key="3">
    <source>
        <dbReference type="Proteomes" id="UP001152795"/>
    </source>
</evidence>
<proteinExistence type="predicted"/>
<gene>
    <name evidence="2" type="ORF">PACLA_8A038113</name>
</gene>
<evidence type="ECO:0000313" key="2">
    <source>
        <dbReference type="EMBL" id="CAB4029248.1"/>
    </source>
</evidence>
<feature type="compositionally biased region" description="Acidic residues" evidence="1">
    <location>
        <begin position="17"/>
        <end position="26"/>
    </location>
</feature>
<name>A0A6S7JEN8_PARCT</name>
<feature type="region of interest" description="Disordered" evidence="1">
    <location>
        <begin position="1"/>
        <end position="59"/>
    </location>
</feature>
<protein>
    <submittedName>
        <fullName evidence="2">Uncharacterized protein</fullName>
    </submittedName>
</protein>
<keyword evidence="3" id="KW-1185">Reference proteome</keyword>
<dbReference type="Proteomes" id="UP001152795">
    <property type="component" value="Unassembled WGS sequence"/>
</dbReference>